<dbReference type="HOGENOM" id="CLU_142189_1_1_0"/>
<dbReference type="eggNOG" id="COG1733">
    <property type="taxonomic scope" value="Bacteria"/>
</dbReference>
<dbReference type="KEGG" id="fgi:OP10G_3077"/>
<dbReference type="InterPro" id="IPR036388">
    <property type="entry name" value="WH-like_DNA-bd_sf"/>
</dbReference>
<dbReference type="PANTHER" id="PTHR37318">
    <property type="entry name" value="BSL7504 PROTEIN"/>
    <property type="match status" value="1"/>
</dbReference>
<gene>
    <name evidence="2" type="ORF">OP10G_3077</name>
</gene>
<dbReference type="InterPro" id="IPR027395">
    <property type="entry name" value="WH_DNA-bd_dom"/>
</dbReference>
<dbReference type="Pfam" id="PF13601">
    <property type="entry name" value="HTH_34"/>
    <property type="match status" value="1"/>
</dbReference>
<dbReference type="Gene3D" id="1.10.10.10">
    <property type="entry name" value="Winged helix-like DNA-binding domain superfamily/Winged helix DNA-binding domain"/>
    <property type="match status" value="1"/>
</dbReference>
<dbReference type="Proteomes" id="UP000027982">
    <property type="component" value="Chromosome"/>
</dbReference>
<evidence type="ECO:0000259" key="1">
    <source>
        <dbReference type="Pfam" id="PF13601"/>
    </source>
</evidence>
<evidence type="ECO:0000313" key="2">
    <source>
        <dbReference type="EMBL" id="AIE86445.1"/>
    </source>
</evidence>
<organism evidence="2 3">
    <name type="scientific">Fimbriimonas ginsengisoli Gsoil 348</name>
    <dbReference type="NCBI Taxonomy" id="661478"/>
    <lineage>
        <taxon>Bacteria</taxon>
        <taxon>Bacillati</taxon>
        <taxon>Armatimonadota</taxon>
        <taxon>Fimbriimonadia</taxon>
        <taxon>Fimbriimonadales</taxon>
        <taxon>Fimbriimonadaceae</taxon>
        <taxon>Fimbriimonas</taxon>
    </lineage>
</organism>
<dbReference type="InterPro" id="IPR036390">
    <property type="entry name" value="WH_DNA-bd_sf"/>
</dbReference>
<name>A0A068NUJ7_FIMGI</name>
<feature type="domain" description="Winged helix DNA-binding" evidence="1">
    <location>
        <begin position="23"/>
        <end position="100"/>
    </location>
</feature>
<proteinExistence type="predicted"/>
<accession>A0A068NUJ7</accession>
<dbReference type="OrthoDB" id="5521380at2"/>
<evidence type="ECO:0000313" key="3">
    <source>
        <dbReference type="Proteomes" id="UP000027982"/>
    </source>
</evidence>
<dbReference type="PANTHER" id="PTHR37318:SF1">
    <property type="entry name" value="BSL7504 PROTEIN"/>
    <property type="match status" value="1"/>
</dbReference>
<keyword evidence="3" id="KW-1185">Reference proteome</keyword>
<dbReference type="AlphaFoldDB" id="A0A068NUJ7"/>
<sequence length="109" mass="12101">MKEATRIGSAIEQIDDVLHQKARLAIMASLMAAGELDFGALKRNLSLSDGNLSTHLAVLERNGFVLIRKEFVLRKPLTTIVPTEKGRYAFERYVEALEAVLQSMKEAKG</sequence>
<dbReference type="STRING" id="661478.OP10G_3077"/>
<protein>
    <submittedName>
        <fullName evidence="2">Regulatory protein ArsR</fullName>
    </submittedName>
</protein>
<dbReference type="SUPFAM" id="SSF46785">
    <property type="entry name" value="Winged helix' DNA-binding domain"/>
    <property type="match status" value="1"/>
</dbReference>
<dbReference type="EMBL" id="CP007139">
    <property type="protein sequence ID" value="AIE86445.1"/>
    <property type="molecule type" value="Genomic_DNA"/>
</dbReference>
<reference evidence="2 3" key="1">
    <citation type="journal article" date="2014" name="PLoS ONE">
        <title>The first complete genome sequence of the class fimbriimonadia in the phylum armatimonadetes.</title>
        <authorList>
            <person name="Hu Z.Y."/>
            <person name="Wang Y.Z."/>
            <person name="Im W.T."/>
            <person name="Wang S.Y."/>
            <person name="Zhao G.P."/>
            <person name="Zheng H.J."/>
            <person name="Quan Z.X."/>
        </authorList>
    </citation>
    <scope>NUCLEOTIDE SEQUENCE [LARGE SCALE GENOMIC DNA]</scope>
    <source>
        <strain evidence="2">Gsoil 348</strain>
    </source>
</reference>